<dbReference type="GO" id="GO:0008775">
    <property type="term" value="F:acetate CoA-transferase activity"/>
    <property type="evidence" value="ECO:0007669"/>
    <property type="project" value="InterPro"/>
</dbReference>
<keyword evidence="3" id="KW-1185">Reference proteome</keyword>
<dbReference type="EMBL" id="JACIFP010000001">
    <property type="protein sequence ID" value="MBB4135597.1"/>
    <property type="molecule type" value="Genomic_DNA"/>
</dbReference>
<dbReference type="PANTHER" id="PTHR21432">
    <property type="entry name" value="ACETYL-COA HYDROLASE-RELATED"/>
    <property type="match status" value="1"/>
</dbReference>
<dbReference type="Gene3D" id="3.40.1080.10">
    <property type="entry name" value="Glutaconate Coenzyme A-transferase"/>
    <property type="match status" value="1"/>
</dbReference>
<dbReference type="Gene3D" id="3.30.750.70">
    <property type="entry name" value="4-hydroxybutyrate coenzyme like domains"/>
    <property type="match status" value="1"/>
</dbReference>
<name>A0A840F7U6_9ACTN</name>
<dbReference type="SUPFAM" id="SSF100950">
    <property type="entry name" value="NagB/RpiA/CoA transferase-like"/>
    <property type="match status" value="2"/>
</dbReference>
<dbReference type="AlphaFoldDB" id="A0A840F7U6"/>
<dbReference type="InterPro" id="IPR046433">
    <property type="entry name" value="ActCoA_hydro"/>
</dbReference>
<dbReference type="RefSeq" id="WP_343067366.1">
    <property type="nucleotide sequence ID" value="NZ_BAABHL010000122.1"/>
</dbReference>
<proteinExistence type="predicted"/>
<organism evidence="2 3">
    <name type="scientific">Gordonia humi</name>
    <dbReference type="NCBI Taxonomy" id="686429"/>
    <lineage>
        <taxon>Bacteria</taxon>
        <taxon>Bacillati</taxon>
        <taxon>Actinomycetota</taxon>
        <taxon>Actinomycetes</taxon>
        <taxon>Mycobacteriales</taxon>
        <taxon>Gordoniaceae</taxon>
        <taxon>Gordonia</taxon>
    </lineage>
</organism>
<dbReference type="EC" id="3.1.2.1" evidence="2"/>
<dbReference type="PANTHER" id="PTHR21432:SF20">
    <property type="entry name" value="ACETYL-COA HYDROLASE"/>
    <property type="match status" value="1"/>
</dbReference>
<comment type="caution">
    <text evidence="2">The sequence shown here is derived from an EMBL/GenBank/DDBJ whole genome shotgun (WGS) entry which is preliminary data.</text>
</comment>
<dbReference type="InterPro" id="IPR026888">
    <property type="entry name" value="AcetylCoA_hyd_C"/>
</dbReference>
<feature type="domain" description="Acetyl-CoA hydrolase/transferase C-terminal" evidence="1">
    <location>
        <begin position="259"/>
        <end position="406"/>
    </location>
</feature>
<evidence type="ECO:0000259" key="1">
    <source>
        <dbReference type="Pfam" id="PF13336"/>
    </source>
</evidence>
<dbReference type="Proteomes" id="UP000551501">
    <property type="component" value="Unassembled WGS sequence"/>
</dbReference>
<evidence type="ECO:0000313" key="3">
    <source>
        <dbReference type="Proteomes" id="UP000551501"/>
    </source>
</evidence>
<dbReference type="Gene3D" id="3.40.1080.20">
    <property type="entry name" value="Acetyl-CoA hydrolase/transferase C-terminal domain"/>
    <property type="match status" value="1"/>
</dbReference>
<sequence>MSVAGIDRPEAVRSADWLELIRPGDLVVVAQGVGEPTVLLETVLAASPDDVDLFVGLSHSAALAPPAAMPLLSFGALGPLGAPAHRGRVGVIPAHFDDLPRVLRERGQDIVVLIQVGPVDADGTHGLGMAVDHTYELLAHARVVVAEVNDQMPPTASPRIAAATFDAVVETSRPLPVVATPPTTGVHDRIAEHVAGLVPDEATLQLGIGAMAFAIGRALSDRVGLSVRSTLVGDWLLELERSGSIRTGGGAVVISEAAGSAELYDLVTRGAIPVRPVADVVGPAARGEVARFVAVNSALEVDLTGQVNAEALPTGYIGGIGGQSEFLRAGQRSPGGRSIVALPATAGRYSRIVGSLTGDAVTSPRSNVDFVVTEHGVADLRGRSLAERADALIAIAAPEHRTTLKEGLAR</sequence>
<dbReference type="GO" id="GO:0006083">
    <property type="term" value="P:acetate metabolic process"/>
    <property type="evidence" value="ECO:0007669"/>
    <property type="project" value="InterPro"/>
</dbReference>
<accession>A0A840F7U6</accession>
<protein>
    <submittedName>
        <fullName evidence="2">Acetyl-CoA hydrolase</fullName>
        <ecNumber evidence="2">3.1.2.1</ecNumber>
    </submittedName>
</protein>
<dbReference type="InterPro" id="IPR037171">
    <property type="entry name" value="NagB/RpiA_transferase-like"/>
</dbReference>
<dbReference type="Pfam" id="PF13336">
    <property type="entry name" value="AcetylCoA_hyd_C"/>
    <property type="match status" value="1"/>
</dbReference>
<dbReference type="GO" id="GO:0003986">
    <property type="term" value="F:acetyl-CoA hydrolase activity"/>
    <property type="evidence" value="ECO:0007669"/>
    <property type="project" value="UniProtKB-EC"/>
</dbReference>
<reference evidence="2 3" key="1">
    <citation type="submission" date="2020-08" db="EMBL/GenBank/DDBJ databases">
        <title>Sequencing the genomes of 1000 actinobacteria strains.</title>
        <authorList>
            <person name="Klenk H.-P."/>
        </authorList>
    </citation>
    <scope>NUCLEOTIDE SEQUENCE [LARGE SCALE GENOMIC DNA]</scope>
    <source>
        <strain evidence="2 3">DSM 45298</strain>
    </source>
</reference>
<dbReference type="InterPro" id="IPR038460">
    <property type="entry name" value="AcetylCoA_hyd_C_sf"/>
</dbReference>
<evidence type="ECO:0000313" key="2">
    <source>
        <dbReference type="EMBL" id="MBB4135597.1"/>
    </source>
</evidence>
<keyword evidence="2" id="KW-0378">Hydrolase</keyword>
<gene>
    <name evidence="2" type="ORF">BKA16_002149</name>
</gene>